<dbReference type="Pfam" id="PF22936">
    <property type="entry name" value="Pol_BBD"/>
    <property type="match status" value="1"/>
</dbReference>
<gene>
    <name evidence="6" type="ORF">Tco_0679653</name>
</gene>
<evidence type="ECO:0000259" key="5">
    <source>
        <dbReference type="PROSITE" id="PS50994"/>
    </source>
</evidence>
<feature type="compositionally biased region" description="Polar residues" evidence="3">
    <location>
        <begin position="908"/>
        <end position="918"/>
    </location>
</feature>
<dbReference type="Gene3D" id="3.30.420.10">
    <property type="entry name" value="Ribonuclease H-like superfamily/Ribonuclease H"/>
    <property type="match status" value="1"/>
</dbReference>
<evidence type="ECO:0000256" key="3">
    <source>
        <dbReference type="SAM" id="MobiDB-lite"/>
    </source>
</evidence>
<organism evidence="6 7">
    <name type="scientific">Tanacetum coccineum</name>
    <dbReference type="NCBI Taxonomy" id="301880"/>
    <lineage>
        <taxon>Eukaryota</taxon>
        <taxon>Viridiplantae</taxon>
        <taxon>Streptophyta</taxon>
        <taxon>Embryophyta</taxon>
        <taxon>Tracheophyta</taxon>
        <taxon>Spermatophyta</taxon>
        <taxon>Magnoliopsida</taxon>
        <taxon>eudicotyledons</taxon>
        <taxon>Gunneridae</taxon>
        <taxon>Pentapetalae</taxon>
        <taxon>asterids</taxon>
        <taxon>campanulids</taxon>
        <taxon>Asterales</taxon>
        <taxon>Asteraceae</taxon>
        <taxon>Asteroideae</taxon>
        <taxon>Anthemideae</taxon>
        <taxon>Anthemidinae</taxon>
        <taxon>Tanacetum</taxon>
    </lineage>
</organism>
<keyword evidence="7" id="KW-1185">Reference proteome</keyword>
<dbReference type="InterPro" id="IPR001584">
    <property type="entry name" value="Integrase_cat-core"/>
</dbReference>
<dbReference type="GO" id="GO:0003964">
    <property type="term" value="F:RNA-directed DNA polymerase activity"/>
    <property type="evidence" value="ECO:0007669"/>
    <property type="project" value="UniProtKB-KW"/>
</dbReference>
<dbReference type="EMBL" id="BQNB010009552">
    <property type="protein sequence ID" value="GJS65089.1"/>
    <property type="molecule type" value="Genomic_DNA"/>
</dbReference>
<dbReference type="Pfam" id="PF13976">
    <property type="entry name" value="gag_pre-integrs"/>
    <property type="match status" value="1"/>
</dbReference>
<dbReference type="PANTHER" id="PTHR42648">
    <property type="entry name" value="TRANSPOSASE, PUTATIVE-RELATED"/>
    <property type="match status" value="1"/>
</dbReference>
<feature type="region of interest" description="Disordered" evidence="3">
    <location>
        <begin position="372"/>
        <end position="407"/>
    </location>
</feature>
<dbReference type="SUPFAM" id="SSF53098">
    <property type="entry name" value="Ribonuclease H-like"/>
    <property type="match status" value="1"/>
</dbReference>
<keyword evidence="6" id="KW-0808">Transferase</keyword>
<protein>
    <submittedName>
        <fullName evidence="6">RNA-directed DNA polymerase</fullName>
    </submittedName>
</protein>
<dbReference type="InterPro" id="IPR025724">
    <property type="entry name" value="GAG-pre-integrase_dom"/>
</dbReference>
<dbReference type="SUPFAM" id="SSF57756">
    <property type="entry name" value="Retrovirus zinc finger-like domains"/>
    <property type="match status" value="1"/>
</dbReference>
<keyword evidence="6" id="KW-0695">RNA-directed DNA polymerase</keyword>
<comment type="caution">
    <text evidence="6">The sequence shown here is derived from an EMBL/GenBank/DDBJ whole genome shotgun (WGS) entry which is preliminary data.</text>
</comment>
<name>A0ABQ4XIF8_9ASTR</name>
<dbReference type="InterPro" id="IPR057670">
    <property type="entry name" value="SH3_retrovirus"/>
</dbReference>
<accession>A0ABQ4XIF8</accession>
<dbReference type="PROSITE" id="PS50158">
    <property type="entry name" value="ZF_CCHC"/>
    <property type="match status" value="1"/>
</dbReference>
<dbReference type="InterPro" id="IPR012337">
    <property type="entry name" value="RNaseH-like_sf"/>
</dbReference>
<dbReference type="Pfam" id="PF00098">
    <property type="entry name" value="zf-CCHC"/>
    <property type="match status" value="1"/>
</dbReference>
<feature type="domain" description="CCHC-type" evidence="4">
    <location>
        <begin position="412"/>
        <end position="427"/>
    </location>
</feature>
<dbReference type="InterPro" id="IPR036875">
    <property type="entry name" value="Znf_CCHC_sf"/>
</dbReference>
<evidence type="ECO:0000313" key="7">
    <source>
        <dbReference type="Proteomes" id="UP001151760"/>
    </source>
</evidence>
<dbReference type="Pfam" id="PF25597">
    <property type="entry name" value="SH3_retrovirus"/>
    <property type="match status" value="1"/>
</dbReference>
<evidence type="ECO:0000259" key="4">
    <source>
        <dbReference type="PROSITE" id="PS50158"/>
    </source>
</evidence>
<dbReference type="InterPro" id="IPR039537">
    <property type="entry name" value="Retrotran_Ty1/copia-like"/>
</dbReference>
<keyword evidence="6" id="KW-0548">Nucleotidyltransferase</keyword>
<dbReference type="InterPro" id="IPR054722">
    <property type="entry name" value="PolX-like_BBD"/>
</dbReference>
<reference evidence="6" key="2">
    <citation type="submission" date="2022-01" db="EMBL/GenBank/DDBJ databases">
        <authorList>
            <person name="Yamashiro T."/>
            <person name="Shiraishi A."/>
            <person name="Satake H."/>
            <person name="Nakayama K."/>
        </authorList>
    </citation>
    <scope>NUCLEOTIDE SEQUENCE</scope>
</reference>
<keyword evidence="2" id="KW-0479">Metal-binding</keyword>
<evidence type="ECO:0000256" key="2">
    <source>
        <dbReference type="PROSITE-ProRule" id="PRU00047"/>
    </source>
</evidence>
<dbReference type="Pfam" id="PF00665">
    <property type="entry name" value="rve"/>
    <property type="match status" value="1"/>
</dbReference>
<reference evidence="6" key="1">
    <citation type="journal article" date="2022" name="Int. J. Mol. Sci.">
        <title>Draft Genome of Tanacetum Coccineum: Genomic Comparison of Closely Related Tanacetum-Family Plants.</title>
        <authorList>
            <person name="Yamashiro T."/>
            <person name="Shiraishi A."/>
            <person name="Nakayama K."/>
            <person name="Satake H."/>
        </authorList>
    </citation>
    <scope>NUCLEOTIDE SEQUENCE</scope>
</reference>
<dbReference type="Proteomes" id="UP001151760">
    <property type="component" value="Unassembled WGS sequence"/>
</dbReference>
<dbReference type="PROSITE" id="PS50994">
    <property type="entry name" value="INTEGRASE"/>
    <property type="match status" value="1"/>
</dbReference>
<keyword evidence="1" id="KW-0378">Hydrolase</keyword>
<feature type="compositionally biased region" description="Basic residues" evidence="3">
    <location>
        <begin position="390"/>
        <end position="404"/>
    </location>
</feature>
<dbReference type="PANTHER" id="PTHR42648:SF28">
    <property type="entry name" value="TRANSPOSON-ENCODED PROTEIN WITH RIBONUCLEASE H-LIKE AND RETROVIRUS ZINC FINGER-LIKE DOMAINS"/>
    <property type="match status" value="1"/>
</dbReference>
<evidence type="ECO:0000313" key="6">
    <source>
        <dbReference type="EMBL" id="GJS65089.1"/>
    </source>
</evidence>
<feature type="compositionally biased region" description="Polar residues" evidence="3">
    <location>
        <begin position="863"/>
        <end position="885"/>
    </location>
</feature>
<dbReference type="SMART" id="SM00343">
    <property type="entry name" value="ZnF_C2HC"/>
    <property type="match status" value="1"/>
</dbReference>
<feature type="compositionally biased region" description="Basic and acidic residues" evidence="3">
    <location>
        <begin position="376"/>
        <end position="389"/>
    </location>
</feature>
<dbReference type="InterPro" id="IPR036397">
    <property type="entry name" value="RNaseH_sf"/>
</dbReference>
<keyword evidence="2" id="KW-0863">Zinc-finger</keyword>
<dbReference type="InterPro" id="IPR006912">
    <property type="entry name" value="Harbinger_derived_prot"/>
</dbReference>
<feature type="region of interest" description="Disordered" evidence="3">
    <location>
        <begin position="855"/>
        <end position="918"/>
    </location>
</feature>
<evidence type="ECO:0000256" key="1">
    <source>
        <dbReference type="ARBA" id="ARBA00022670"/>
    </source>
</evidence>
<keyword evidence="2" id="KW-0862">Zinc</keyword>
<keyword evidence="1" id="KW-0645">Protease</keyword>
<sequence length="990" mass="111155">MKCTSAIRQMAYGFVPDSLDEYLQMGSTTARWPWKNCLVAYRAQFCRGDHGPDPSILLEAITSNDLWIWHAFFGVSGMNNDVNVLRQSPFFNDLKAGKHRMFHSWLTMCLIKEDIILLTGYIRNDPIWVCVFVPRAVKHGACSLAWVVQFGTDRAVCHEPEQFSSELNNISLELYTVQRSIQRCVQVRYTLTKWYQEPGYDKQWQKTKKLHEPLAEAKPTGMKADDWARLDRQALGAVRLSLAKNVAYNVVNEKTIYSLLKALSNMYEKPSTSNKVFLIRQLVNMKMNEGASVVDHVNEFNSILSRLMSVDIKFDDEVQALLLLSSLPESWSGTVTAVSGSTGSTKLKFDNIRDLILGEDIRRKTSGEYSNSLLSAEDKGRGRKQDRGQKHNRSRSKSKKRGQSKNRQDITCWNCNQKGHFQNQCSKPVTSRDKEVNMAARDYDDALVCCVENTIDDRIMDSGASFHATYCKEELERFKLRSGKVRLADDKTLDIAGVGDVVLKTSFGTSWTLKDVRYIPGLKKRLISVGQLDEEGYHVGFGDQQWKVTKGSLVVARGNKRGSLYMVEVPSDGINATIDGRGNATLWHQRLGHMSEKGMKILASKGRIPDLQKAVVGFCEPCVLGKQKKVSFVKSGNTRKLQRLELVHTDVYGPTSVASIGGSRYYVTFIDDSSRKVWVYFLKNKSEVFNTFKKWKAAVENETNLRVKCLKSDNGGEYSSREFIEYCAENGIRMLKTVPKKPQQNEEGWQGKEVSLAHLRVFGCDSYVKVKDVATDKLDAKSVKCTFIVYGSDEMGYRFWDSKSHNVVQSRDVTFNEDSLYGAKAAIDSSNLTKPNQKDQVVLEDSPKNLANKSIVTKHGLSSEITQSPGESSDTSEGSENNGSFEDSGRSDEEYSEDGASSKDGGSETPQSYSKALSSKESVQWKKASIDNGGWCLTKESLARGVQFGTGRAVWHGSCSLTRVVQFGTDRAVWHEPEQFSSELNNISLV</sequence>
<dbReference type="Pfam" id="PF04827">
    <property type="entry name" value="Plant_tran"/>
    <property type="match status" value="1"/>
</dbReference>
<dbReference type="Pfam" id="PF14223">
    <property type="entry name" value="Retrotran_gag_2"/>
    <property type="match status" value="1"/>
</dbReference>
<feature type="domain" description="Integrase catalytic" evidence="5">
    <location>
        <begin position="639"/>
        <end position="745"/>
    </location>
</feature>
<dbReference type="InterPro" id="IPR001878">
    <property type="entry name" value="Znf_CCHC"/>
</dbReference>
<proteinExistence type="predicted"/>